<dbReference type="Gene3D" id="1.10.357.10">
    <property type="entry name" value="Tetracycline Repressor, domain 2"/>
    <property type="match status" value="1"/>
</dbReference>
<evidence type="ECO:0000313" key="6">
    <source>
        <dbReference type="EMBL" id="KAA8885321.1"/>
    </source>
</evidence>
<evidence type="ECO:0000256" key="4">
    <source>
        <dbReference type="PROSITE-ProRule" id="PRU00335"/>
    </source>
</evidence>
<keyword evidence="7" id="KW-1185">Reference proteome</keyword>
<dbReference type="SUPFAM" id="SSF46689">
    <property type="entry name" value="Homeodomain-like"/>
    <property type="match status" value="1"/>
</dbReference>
<dbReference type="GO" id="GO:0003700">
    <property type="term" value="F:DNA-binding transcription factor activity"/>
    <property type="evidence" value="ECO:0007669"/>
    <property type="project" value="TreeGrafter"/>
</dbReference>
<evidence type="ECO:0000256" key="1">
    <source>
        <dbReference type="ARBA" id="ARBA00023015"/>
    </source>
</evidence>
<organism evidence="6 7">
    <name type="scientific">Nocardia colli</name>
    <dbReference type="NCBI Taxonomy" id="2545717"/>
    <lineage>
        <taxon>Bacteria</taxon>
        <taxon>Bacillati</taxon>
        <taxon>Actinomycetota</taxon>
        <taxon>Actinomycetes</taxon>
        <taxon>Mycobacteriales</taxon>
        <taxon>Nocardiaceae</taxon>
        <taxon>Nocardia</taxon>
    </lineage>
</organism>
<dbReference type="Pfam" id="PF00440">
    <property type="entry name" value="TetR_N"/>
    <property type="match status" value="1"/>
</dbReference>
<dbReference type="OrthoDB" id="9795011at2"/>
<evidence type="ECO:0000313" key="7">
    <source>
        <dbReference type="Proteomes" id="UP000323876"/>
    </source>
</evidence>
<dbReference type="PROSITE" id="PS50977">
    <property type="entry name" value="HTH_TETR_2"/>
    <property type="match status" value="1"/>
</dbReference>
<dbReference type="SUPFAM" id="SSF48498">
    <property type="entry name" value="Tetracyclin repressor-like, C-terminal domain"/>
    <property type="match status" value="1"/>
</dbReference>
<feature type="domain" description="HTH tetR-type" evidence="5">
    <location>
        <begin position="1"/>
        <end position="54"/>
    </location>
</feature>
<evidence type="ECO:0000256" key="3">
    <source>
        <dbReference type="ARBA" id="ARBA00023163"/>
    </source>
</evidence>
<keyword evidence="3" id="KW-0804">Transcription</keyword>
<accession>A0A5N0ECZ1</accession>
<dbReference type="InterPro" id="IPR009057">
    <property type="entry name" value="Homeodomain-like_sf"/>
</dbReference>
<dbReference type="Pfam" id="PF21597">
    <property type="entry name" value="TetR_C_43"/>
    <property type="match status" value="1"/>
</dbReference>
<keyword evidence="2 4" id="KW-0238">DNA-binding</keyword>
<name>A0A5N0ECZ1_9NOCA</name>
<dbReference type="GO" id="GO:0000976">
    <property type="term" value="F:transcription cis-regulatory region binding"/>
    <property type="evidence" value="ECO:0007669"/>
    <property type="project" value="TreeGrafter"/>
</dbReference>
<protein>
    <submittedName>
        <fullName evidence="6">TetR/AcrR family transcriptional regulator</fullName>
    </submittedName>
</protein>
<dbReference type="PANTHER" id="PTHR30055:SF234">
    <property type="entry name" value="HTH-TYPE TRANSCRIPTIONAL REGULATOR BETI"/>
    <property type="match status" value="1"/>
</dbReference>
<feature type="DNA-binding region" description="H-T-H motif" evidence="4">
    <location>
        <begin position="17"/>
        <end position="36"/>
    </location>
</feature>
<dbReference type="PRINTS" id="PR00455">
    <property type="entry name" value="HTHTETR"/>
</dbReference>
<evidence type="ECO:0000259" key="5">
    <source>
        <dbReference type="PROSITE" id="PS50977"/>
    </source>
</evidence>
<dbReference type="AlphaFoldDB" id="A0A5N0ECZ1"/>
<dbReference type="InterPro" id="IPR036271">
    <property type="entry name" value="Tet_transcr_reg_TetR-rel_C_sf"/>
</dbReference>
<evidence type="ECO:0000256" key="2">
    <source>
        <dbReference type="ARBA" id="ARBA00023125"/>
    </source>
</evidence>
<reference evidence="6 7" key="1">
    <citation type="submission" date="2019-09" db="EMBL/GenBank/DDBJ databases">
        <authorList>
            <person name="Wang X."/>
        </authorList>
    </citation>
    <scope>NUCLEOTIDE SEQUENCE [LARGE SCALE GENOMIC DNA]</scope>
    <source>
        <strain evidence="6 7">CICC 11023</strain>
    </source>
</reference>
<proteinExistence type="predicted"/>
<dbReference type="InterPro" id="IPR050109">
    <property type="entry name" value="HTH-type_TetR-like_transc_reg"/>
</dbReference>
<dbReference type="RefSeq" id="WP_150405680.1">
    <property type="nucleotide sequence ID" value="NZ_JBHJYQ010000001.1"/>
</dbReference>
<dbReference type="PANTHER" id="PTHR30055">
    <property type="entry name" value="HTH-TYPE TRANSCRIPTIONAL REGULATOR RUTR"/>
    <property type="match status" value="1"/>
</dbReference>
<comment type="caution">
    <text evidence="6">The sequence shown here is derived from an EMBL/GenBank/DDBJ whole genome shotgun (WGS) entry which is preliminary data.</text>
</comment>
<dbReference type="Proteomes" id="UP000323876">
    <property type="component" value="Unassembled WGS sequence"/>
</dbReference>
<gene>
    <name evidence="6" type="ORF">F3087_31060</name>
</gene>
<sequence>MLETARALFAERGDEVQMPELAKAAGVGVGTVYRHFPTRRALVEAAAEQRFAELAEYARTECRRVPERGVEVYLVRVGEVLASDRGLSAAIEAARGTSETEPRGEARVELEAAVRDLLDDGRAAGTIRADATVADVYMLVGALSATIRTGSGDWRRFLELAMNGLGA</sequence>
<keyword evidence="1" id="KW-0805">Transcription regulation</keyword>
<dbReference type="InterPro" id="IPR049445">
    <property type="entry name" value="TetR_SbtR-like_C"/>
</dbReference>
<dbReference type="EMBL" id="VXLC01000016">
    <property type="protein sequence ID" value="KAA8885321.1"/>
    <property type="molecule type" value="Genomic_DNA"/>
</dbReference>
<dbReference type="InterPro" id="IPR001647">
    <property type="entry name" value="HTH_TetR"/>
</dbReference>